<dbReference type="GO" id="GO:0005829">
    <property type="term" value="C:cytosol"/>
    <property type="evidence" value="ECO:0007669"/>
    <property type="project" value="TreeGrafter"/>
</dbReference>
<dbReference type="Gene3D" id="3.20.20.70">
    <property type="entry name" value="Aldolase class I"/>
    <property type="match status" value="1"/>
</dbReference>
<protein>
    <recommendedName>
        <fullName evidence="2">tryptophan synthase</fullName>
        <ecNumber evidence="2">4.2.1.20</ecNumber>
    </recommendedName>
</protein>
<reference evidence="9" key="1">
    <citation type="submission" date="2020-05" db="EMBL/GenBank/DDBJ databases">
        <title>WGS assembly of Panicum virgatum.</title>
        <authorList>
            <person name="Lovell J.T."/>
            <person name="Jenkins J."/>
            <person name="Shu S."/>
            <person name="Juenger T.E."/>
            <person name="Schmutz J."/>
        </authorList>
    </citation>
    <scope>NUCLEOTIDE SEQUENCE</scope>
    <source>
        <strain evidence="9">AP13</strain>
    </source>
</reference>
<evidence type="ECO:0000256" key="7">
    <source>
        <dbReference type="ARBA" id="ARBA00049047"/>
    </source>
</evidence>
<comment type="caution">
    <text evidence="9">The sequence shown here is derived from an EMBL/GenBank/DDBJ whole genome shotgun (WGS) entry which is preliminary data.</text>
</comment>
<keyword evidence="5" id="KW-0057">Aromatic amino acid biosynthesis</keyword>
<evidence type="ECO:0000256" key="8">
    <source>
        <dbReference type="RuleBase" id="RU003662"/>
    </source>
</evidence>
<evidence type="ECO:0000256" key="1">
    <source>
        <dbReference type="ARBA" id="ARBA00004733"/>
    </source>
</evidence>
<dbReference type="InterPro" id="IPR002028">
    <property type="entry name" value="Trp_synthase_suA"/>
</dbReference>
<dbReference type="AlphaFoldDB" id="A0A8T0MBZ8"/>
<evidence type="ECO:0000256" key="4">
    <source>
        <dbReference type="ARBA" id="ARBA00022822"/>
    </source>
</evidence>
<keyword evidence="6" id="KW-0456">Lyase</keyword>
<evidence type="ECO:0000256" key="6">
    <source>
        <dbReference type="ARBA" id="ARBA00023239"/>
    </source>
</evidence>
<dbReference type="EC" id="4.2.1.20" evidence="2"/>
<evidence type="ECO:0000313" key="10">
    <source>
        <dbReference type="Proteomes" id="UP000823388"/>
    </source>
</evidence>
<dbReference type="Pfam" id="PF00290">
    <property type="entry name" value="Trp_syntA"/>
    <property type="match status" value="1"/>
</dbReference>
<dbReference type="PANTHER" id="PTHR43406:SF3">
    <property type="entry name" value="TRYPTOPHAN SYNTHASE"/>
    <property type="match status" value="1"/>
</dbReference>
<proteinExistence type="inferred from homology"/>
<name>A0A8T0MBZ8_PANVG</name>
<dbReference type="InterPro" id="IPR013785">
    <property type="entry name" value="Aldolase_TIM"/>
</dbReference>
<gene>
    <name evidence="9" type="ORF">PVAP13_9NG070737</name>
</gene>
<comment type="catalytic activity">
    <reaction evidence="7">
        <text>(1S,2R)-1-C-(indol-3-yl)glycerol 3-phosphate + L-serine = D-glyceraldehyde 3-phosphate + L-tryptophan + H2O</text>
        <dbReference type="Rhea" id="RHEA:10532"/>
        <dbReference type="ChEBI" id="CHEBI:15377"/>
        <dbReference type="ChEBI" id="CHEBI:33384"/>
        <dbReference type="ChEBI" id="CHEBI:57912"/>
        <dbReference type="ChEBI" id="CHEBI:58866"/>
        <dbReference type="ChEBI" id="CHEBI:59776"/>
        <dbReference type="EC" id="4.2.1.20"/>
    </reaction>
</comment>
<evidence type="ECO:0000256" key="3">
    <source>
        <dbReference type="ARBA" id="ARBA00022605"/>
    </source>
</evidence>
<keyword evidence="10" id="KW-1185">Reference proteome</keyword>
<dbReference type="EMBL" id="CM029054">
    <property type="protein sequence ID" value="KAG2534580.1"/>
    <property type="molecule type" value="Genomic_DNA"/>
</dbReference>
<sequence length="247" mass="25647">MAFAIKAASTSNSTSSPAVHQLLSLTTRMASAAKMPAGRRNAAAVIRAVAAAVAPPPAPAPARPTGDQRCLRPCPGSRRRAMCALLSYIDCSLGFHTAFIPYITAGDPDLATTAEALRLLDACGADVIELGMPFSDPYADGPVIQASAARALASGTTTDGVLAMLKEVAPELSCPVVLFSYFNPIVRRGLADFAAAAKDAGVDGLIVPDLPYAATCALRSEAMKNEQELVVHSSSIDFIPIYSTLLL</sequence>
<dbReference type="PROSITE" id="PS00167">
    <property type="entry name" value="TRP_SYNTHASE_ALPHA"/>
    <property type="match status" value="1"/>
</dbReference>
<dbReference type="Proteomes" id="UP000823388">
    <property type="component" value="Chromosome 9N"/>
</dbReference>
<keyword evidence="4" id="KW-0822">Tryptophan biosynthesis</keyword>
<dbReference type="GO" id="GO:0009507">
    <property type="term" value="C:chloroplast"/>
    <property type="evidence" value="ECO:0007669"/>
    <property type="project" value="TreeGrafter"/>
</dbReference>
<evidence type="ECO:0000256" key="2">
    <source>
        <dbReference type="ARBA" id="ARBA00012043"/>
    </source>
</evidence>
<dbReference type="NCBIfam" id="TIGR00262">
    <property type="entry name" value="trpA"/>
    <property type="match status" value="1"/>
</dbReference>
<dbReference type="InterPro" id="IPR011060">
    <property type="entry name" value="RibuloseP-bd_barrel"/>
</dbReference>
<dbReference type="PANTHER" id="PTHR43406">
    <property type="entry name" value="TRYPTOPHAN SYNTHASE, ALPHA CHAIN"/>
    <property type="match status" value="1"/>
</dbReference>
<organism evidence="9 10">
    <name type="scientific">Panicum virgatum</name>
    <name type="common">Blackwell switchgrass</name>
    <dbReference type="NCBI Taxonomy" id="38727"/>
    <lineage>
        <taxon>Eukaryota</taxon>
        <taxon>Viridiplantae</taxon>
        <taxon>Streptophyta</taxon>
        <taxon>Embryophyta</taxon>
        <taxon>Tracheophyta</taxon>
        <taxon>Spermatophyta</taxon>
        <taxon>Magnoliopsida</taxon>
        <taxon>Liliopsida</taxon>
        <taxon>Poales</taxon>
        <taxon>Poaceae</taxon>
        <taxon>PACMAD clade</taxon>
        <taxon>Panicoideae</taxon>
        <taxon>Panicodae</taxon>
        <taxon>Paniceae</taxon>
        <taxon>Panicinae</taxon>
        <taxon>Panicum</taxon>
        <taxon>Panicum sect. Hiantes</taxon>
    </lineage>
</organism>
<dbReference type="CDD" id="cd04724">
    <property type="entry name" value="Tryptophan_synthase_alpha"/>
    <property type="match status" value="1"/>
</dbReference>
<dbReference type="SUPFAM" id="SSF51366">
    <property type="entry name" value="Ribulose-phoshate binding barrel"/>
    <property type="match status" value="1"/>
</dbReference>
<dbReference type="InterPro" id="IPR018204">
    <property type="entry name" value="Trp_synthase_alpha_AS"/>
</dbReference>
<evidence type="ECO:0000313" key="9">
    <source>
        <dbReference type="EMBL" id="KAG2534580.1"/>
    </source>
</evidence>
<evidence type="ECO:0000256" key="5">
    <source>
        <dbReference type="ARBA" id="ARBA00023141"/>
    </source>
</evidence>
<dbReference type="GO" id="GO:0004834">
    <property type="term" value="F:tryptophan synthase activity"/>
    <property type="evidence" value="ECO:0007669"/>
    <property type="project" value="UniProtKB-EC"/>
</dbReference>
<accession>A0A8T0MBZ8</accession>
<comment type="pathway">
    <text evidence="1">Amino-acid biosynthesis; L-tryptophan biosynthesis; L-tryptophan from chorismate: step 5/5.</text>
</comment>
<comment type="similarity">
    <text evidence="8">Belongs to the TrpA family.</text>
</comment>
<keyword evidence="3" id="KW-0028">Amino-acid biosynthesis</keyword>